<evidence type="ECO:0000256" key="1">
    <source>
        <dbReference type="ARBA" id="ARBA00006432"/>
    </source>
</evidence>
<dbReference type="PANTHER" id="PTHR43201:SF5">
    <property type="entry name" value="MEDIUM-CHAIN ACYL-COA LIGASE ACSF2, MITOCHONDRIAL"/>
    <property type="match status" value="1"/>
</dbReference>
<evidence type="ECO:0000256" key="2">
    <source>
        <dbReference type="ARBA" id="ARBA00022598"/>
    </source>
</evidence>
<dbReference type="InterPro" id="IPR000873">
    <property type="entry name" value="AMP-dep_synth/lig_dom"/>
</dbReference>
<organism evidence="4">
    <name type="scientific">freshwater metagenome</name>
    <dbReference type="NCBI Taxonomy" id="449393"/>
    <lineage>
        <taxon>unclassified sequences</taxon>
        <taxon>metagenomes</taxon>
        <taxon>ecological metagenomes</taxon>
    </lineage>
</organism>
<keyword evidence="2" id="KW-0436">Ligase</keyword>
<dbReference type="Pfam" id="PF00501">
    <property type="entry name" value="AMP-binding"/>
    <property type="match status" value="1"/>
</dbReference>
<dbReference type="EMBL" id="CAEZZY010000083">
    <property type="protein sequence ID" value="CAB4781304.1"/>
    <property type="molecule type" value="Genomic_DNA"/>
</dbReference>
<dbReference type="SUPFAM" id="SSF56801">
    <property type="entry name" value="Acetyl-CoA synthetase-like"/>
    <property type="match status" value="1"/>
</dbReference>
<accession>A0A6J6WDF2</accession>
<sequence>MEMSSQREIRAIDPTWTLAQFSAHLAKSLNGDGPALALTPISASNVPSQIALVLSTSGSTGDAKEVGISAAALLASARATNKFLGASAGQIWSLLLPLTHIAGINVLARSLELGNVPVDAREVKGKYPYADFTAIVPTQLFRALNGDANLLEHLVSAKSVLVGGAALDSNLGDLARAAGINVVESYGMTETCGGCIYNGSPIGDTSVEINENGLIKISTSSLASIYLNDESTWNSKMVGGYFITSDFGEMIDGKLKVLGRADDVIITGGENISLTQIESVLSQTFSGIECAAFAVADPHWGQSLHLAIAGSIKPDESAVNESLSMQVSTAAKIKGFIYLDKLPRTALDKIDRQELSAIAKREGKLKNE</sequence>
<dbReference type="InterPro" id="IPR045851">
    <property type="entry name" value="AMP-bd_C_sf"/>
</dbReference>
<evidence type="ECO:0000259" key="3">
    <source>
        <dbReference type="Pfam" id="PF00501"/>
    </source>
</evidence>
<dbReference type="GO" id="GO:0006631">
    <property type="term" value="P:fatty acid metabolic process"/>
    <property type="evidence" value="ECO:0007669"/>
    <property type="project" value="TreeGrafter"/>
</dbReference>
<name>A0A6J6WDF2_9ZZZZ</name>
<protein>
    <submittedName>
        <fullName evidence="4">Unannotated protein</fullName>
    </submittedName>
</protein>
<gene>
    <name evidence="4" type="ORF">UFOPK2928_00807</name>
</gene>
<proteinExistence type="inferred from homology"/>
<dbReference type="GO" id="GO:0031956">
    <property type="term" value="F:medium-chain fatty acid-CoA ligase activity"/>
    <property type="evidence" value="ECO:0007669"/>
    <property type="project" value="TreeGrafter"/>
</dbReference>
<dbReference type="InterPro" id="IPR042099">
    <property type="entry name" value="ANL_N_sf"/>
</dbReference>
<reference evidence="4" key="1">
    <citation type="submission" date="2020-05" db="EMBL/GenBank/DDBJ databases">
        <authorList>
            <person name="Chiriac C."/>
            <person name="Salcher M."/>
            <person name="Ghai R."/>
            <person name="Kavagutti S V."/>
        </authorList>
    </citation>
    <scope>NUCLEOTIDE SEQUENCE</scope>
</reference>
<dbReference type="AlphaFoldDB" id="A0A6J6WDF2"/>
<comment type="similarity">
    <text evidence="1">Belongs to the ATP-dependent AMP-binding enzyme family.</text>
</comment>
<dbReference type="Gene3D" id="3.30.300.30">
    <property type="match status" value="1"/>
</dbReference>
<dbReference type="Gene3D" id="3.40.50.12780">
    <property type="entry name" value="N-terminal domain of ligase-like"/>
    <property type="match status" value="1"/>
</dbReference>
<dbReference type="PANTHER" id="PTHR43201">
    <property type="entry name" value="ACYL-COA SYNTHETASE"/>
    <property type="match status" value="1"/>
</dbReference>
<feature type="domain" description="AMP-dependent synthetase/ligase" evidence="3">
    <location>
        <begin position="39"/>
        <end position="200"/>
    </location>
</feature>
<evidence type="ECO:0000313" key="4">
    <source>
        <dbReference type="EMBL" id="CAB4781304.1"/>
    </source>
</evidence>